<keyword evidence="3" id="KW-0614">Plasmid</keyword>
<dbReference type="SUPFAM" id="SSF54909">
    <property type="entry name" value="Dimeric alpha+beta barrel"/>
    <property type="match status" value="2"/>
</dbReference>
<dbReference type="GeneID" id="56448705"/>
<name>A0A0P0ELN5_AZOBR</name>
<dbReference type="Proteomes" id="UP001277471">
    <property type="component" value="Unassembled WGS sequence"/>
</dbReference>
<proteinExistence type="predicted"/>
<dbReference type="Proteomes" id="UP000298774">
    <property type="component" value="Plasmid p4"/>
</dbReference>
<dbReference type="InterPro" id="IPR007138">
    <property type="entry name" value="ABM_dom"/>
</dbReference>
<evidence type="ECO:0000313" key="5">
    <source>
        <dbReference type="Proteomes" id="UP001277471"/>
    </source>
</evidence>
<feature type="domain" description="ABM" evidence="1">
    <location>
        <begin position="94"/>
        <end position="169"/>
    </location>
</feature>
<dbReference type="GO" id="GO:0004497">
    <property type="term" value="F:monooxygenase activity"/>
    <property type="evidence" value="ECO:0007669"/>
    <property type="project" value="UniProtKB-KW"/>
</dbReference>
<evidence type="ECO:0000313" key="4">
    <source>
        <dbReference type="Proteomes" id="UP000298774"/>
    </source>
</evidence>
<dbReference type="Gene3D" id="3.30.70.100">
    <property type="match status" value="2"/>
</dbReference>
<evidence type="ECO:0000313" key="3">
    <source>
        <dbReference type="EMBL" id="QCO13554.1"/>
    </source>
</evidence>
<geneLocation type="plasmid" evidence="3 4">
    <name>p4</name>
</geneLocation>
<organism evidence="3 4">
    <name type="scientific">Azospirillum brasilense</name>
    <dbReference type="NCBI Taxonomy" id="192"/>
    <lineage>
        <taxon>Bacteria</taxon>
        <taxon>Pseudomonadati</taxon>
        <taxon>Pseudomonadota</taxon>
        <taxon>Alphaproteobacteria</taxon>
        <taxon>Rhodospirillales</taxon>
        <taxon>Azospirillaceae</taxon>
        <taxon>Azospirillum</taxon>
    </lineage>
</organism>
<dbReference type="AlphaFoldDB" id="A0A0P0ELN5"/>
<reference evidence="3 4" key="1">
    <citation type="submission" date="2018-09" db="EMBL/GenBank/DDBJ databases">
        <title>Whole genome based analysis of evolution and adaptive divergence in Indian and Brazilian strains of Azospirillum brasilense.</title>
        <authorList>
            <person name="Singh C."/>
            <person name="Tripathi A.K."/>
        </authorList>
    </citation>
    <scope>NUCLEOTIDE SEQUENCE [LARGE SCALE GENOMIC DNA]</scope>
    <source>
        <strain evidence="3 4">MTCC4038</strain>
        <plasmid evidence="3 4">p4</plasmid>
    </source>
</reference>
<dbReference type="InterPro" id="IPR011008">
    <property type="entry name" value="Dimeric_a/b-barrel"/>
</dbReference>
<keyword evidence="2" id="KW-0560">Oxidoreductase</keyword>
<keyword evidence="5" id="KW-1185">Reference proteome</keyword>
<dbReference type="KEGG" id="abf:AMK58_25530"/>
<accession>A0A0P0ELN5</accession>
<reference evidence="2 5" key="2">
    <citation type="submission" date="2023-11" db="EMBL/GenBank/DDBJ databases">
        <title>MicrobeMod: A computational toolkit for identifying prokaryotic methylation and restriction-modification with nanopore sequencing.</title>
        <authorList>
            <person name="Crits-Christoph A."/>
            <person name="Kang S.C."/>
            <person name="Lee H."/>
            <person name="Ostrov N."/>
        </authorList>
    </citation>
    <scope>NUCLEOTIDE SEQUENCE [LARGE SCALE GENOMIC DNA]</scope>
    <source>
        <strain evidence="2 5">ATCC 29145</strain>
    </source>
</reference>
<gene>
    <name evidence="3" type="ORF">D3868_31715</name>
    <name evidence="2" type="ORF">SIM66_05990</name>
</gene>
<protein>
    <submittedName>
        <fullName evidence="2">Antibiotic biosynthesis monooxygenase family protein</fullName>
    </submittedName>
</protein>
<dbReference type="EMBL" id="JAWXYC010000002">
    <property type="protein sequence ID" value="MDX5950746.1"/>
    <property type="molecule type" value="Genomic_DNA"/>
</dbReference>
<dbReference type="Pfam" id="PF03992">
    <property type="entry name" value="ABM"/>
    <property type="match status" value="1"/>
</dbReference>
<sequence>MRFSINILKADPQADIARTWTAARAAPSAQPGFVEAKLHRVYKQLNRDGYSHVSMEAWSSPEACGKVHTTPENLYEIVNQGRSADWAPDPGNLIVTNPYRIPPDEAERHAEMWDTSKRHMETREGFVDAYLFRAVDKNSEYFFVSRAEWRSEDLFMRQFSGKDFKQIVKPFEGIFAICLSHVVATVKPSIQAEVVG</sequence>
<keyword evidence="2" id="KW-0503">Monooxygenase</keyword>
<evidence type="ECO:0000313" key="2">
    <source>
        <dbReference type="EMBL" id="MDX5950746.1"/>
    </source>
</evidence>
<dbReference type="RefSeq" id="WP_035680607.1">
    <property type="nucleotide sequence ID" value="NZ_CP012917.1"/>
</dbReference>
<dbReference type="EMBL" id="CP032343">
    <property type="protein sequence ID" value="QCO13554.1"/>
    <property type="molecule type" value="Genomic_DNA"/>
</dbReference>
<evidence type="ECO:0000259" key="1">
    <source>
        <dbReference type="Pfam" id="PF03992"/>
    </source>
</evidence>